<proteinExistence type="predicted"/>
<comment type="caution">
    <text evidence="2">The sequence shown here is derived from an EMBL/GenBank/DDBJ whole genome shotgun (WGS) entry which is preliminary data.</text>
</comment>
<evidence type="ECO:0000313" key="2">
    <source>
        <dbReference type="EMBL" id="KEQ01988.1"/>
    </source>
</evidence>
<dbReference type="EMBL" id="AVQL01000190">
    <property type="protein sequence ID" value="KEQ01988.1"/>
    <property type="molecule type" value="Genomic_DNA"/>
</dbReference>
<name>A0A074V9B0_9NEIS</name>
<sequence length="30" mass="3529">MQRKKRQTILLILTGLLVFALMWATLLFLP</sequence>
<keyword evidence="1" id="KW-0472">Membrane</keyword>
<keyword evidence="1" id="KW-1133">Transmembrane helix</keyword>
<accession>A0A074V9B0</accession>
<evidence type="ECO:0000256" key="1">
    <source>
        <dbReference type="SAM" id="Phobius"/>
    </source>
</evidence>
<feature type="non-terminal residue" evidence="2">
    <location>
        <position position="30"/>
    </location>
</feature>
<feature type="transmembrane region" description="Helical" evidence="1">
    <location>
        <begin position="9"/>
        <end position="29"/>
    </location>
</feature>
<gene>
    <name evidence="2" type="ORF">SASC598J21_002310</name>
</gene>
<organism evidence="2 3">
    <name type="scientific">Snodgrassella alvi SCGC AB-598-J21</name>
    <dbReference type="NCBI Taxonomy" id="1385367"/>
    <lineage>
        <taxon>Bacteria</taxon>
        <taxon>Pseudomonadati</taxon>
        <taxon>Pseudomonadota</taxon>
        <taxon>Betaproteobacteria</taxon>
        <taxon>Neisseriales</taxon>
        <taxon>Neisseriaceae</taxon>
        <taxon>Snodgrassella</taxon>
    </lineage>
</organism>
<dbReference type="Proteomes" id="UP000027644">
    <property type="component" value="Unassembled WGS sequence"/>
</dbReference>
<dbReference type="AlphaFoldDB" id="A0A074V9B0"/>
<reference evidence="2 3" key="1">
    <citation type="journal article" date="2014" name="PLoS Genet.">
        <title>Hidden diversity in honey bee gut symbionts detected by single-cell genomics.</title>
        <authorList>
            <person name="Engel P."/>
            <person name="Stepanauskas R."/>
            <person name="Moran N."/>
        </authorList>
    </citation>
    <scope>NUCLEOTIDE SEQUENCE [LARGE SCALE GENOMIC DNA]</scope>
    <source>
        <strain evidence="2 3">SCGC AB-598-J21</strain>
    </source>
</reference>
<evidence type="ECO:0000313" key="3">
    <source>
        <dbReference type="Proteomes" id="UP000027644"/>
    </source>
</evidence>
<protein>
    <submittedName>
        <fullName evidence="2">Uncharacterized protein</fullName>
    </submittedName>
</protein>
<keyword evidence="1" id="KW-0812">Transmembrane</keyword>